<reference evidence="2" key="1">
    <citation type="submission" date="2015-07" db="EMBL/GenBank/DDBJ databases">
        <title>Draft genome sequence of a Pseudoalteromonas rubra strain, OCN096, isolated from Kaneohe Bay, Oahu, Hawaii.</title>
        <authorList>
            <person name="Beurmann S."/>
            <person name="Ushijima B."/>
            <person name="Belcaid M."/>
            <person name="Callahan S.M."/>
            <person name="Aeby G.S."/>
        </authorList>
    </citation>
    <scope>NUCLEOTIDE SEQUENCE [LARGE SCALE GENOMIC DNA]</scope>
    <source>
        <strain evidence="2">OCN096</strain>
    </source>
</reference>
<proteinExistence type="predicted"/>
<comment type="caution">
    <text evidence="1">The sequence shown here is derived from an EMBL/GenBank/DDBJ whole genome shotgun (WGS) entry which is preliminary data.</text>
</comment>
<gene>
    <name evidence="1" type="ORF">AC626_22200</name>
</gene>
<name>A0A0L0EMC7_9GAMM</name>
<sequence length="77" mass="8876">MSMPIFRVHAFSISVCLLENGTLNWALALSMFREKVLTITRFLVSLGDRFNRHLVTNMVYRDAGDYTLTTVSLRFAF</sequence>
<dbReference type="AlphaFoldDB" id="A0A0L0EMC7"/>
<evidence type="ECO:0000313" key="1">
    <source>
        <dbReference type="EMBL" id="KNC65584.1"/>
    </source>
</evidence>
<protein>
    <submittedName>
        <fullName evidence="1">Uncharacterized protein</fullName>
    </submittedName>
</protein>
<accession>A0A0L0EMC7</accession>
<dbReference type="PATRIC" id="fig|43658.6.peg.2823"/>
<dbReference type="EMBL" id="LFZX01000258">
    <property type="protein sequence ID" value="KNC65584.1"/>
    <property type="molecule type" value="Genomic_DNA"/>
</dbReference>
<evidence type="ECO:0000313" key="2">
    <source>
        <dbReference type="Proteomes" id="UP000036850"/>
    </source>
</evidence>
<dbReference type="Proteomes" id="UP000036850">
    <property type="component" value="Unassembled WGS sequence"/>
</dbReference>
<organism evidence="1 2">
    <name type="scientific">Pseudoalteromonas rubra</name>
    <dbReference type="NCBI Taxonomy" id="43658"/>
    <lineage>
        <taxon>Bacteria</taxon>
        <taxon>Pseudomonadati</taxon>
        <taxon>Pseudomonadota</taxon>
        <taxon>Gammaproteobacteria</taxon>
        <taxon>Alteromonadales</taxon>
        <taxon>Pseudoalteromonadaceae</taxon>
        <taxon>Pseudoalteromonas</taxon>
    </lineage>
</organism>